<dbReference type="Pfam" id="PF00015">
    <property type="entry name" value="MCPsignal"/>
    <property type="match status" value="1"/>
</dbReference>
<dbReference type="Gene3D" id="3.30.450.20">
    <property type="entry name" value="PAS domain"/>
    <property type="match status" value="1"/>
</dbReference>
<dbReference type="Gene3D" id="6.10.340.10">
    <property type="match status" value="1"/>
</dbReference>
<evidence type="ECO:0000313" key="3">
    <source>
        <dbReference type="EMBL" id="BCJ96288.1"/>
    </source>
</evidence>
<protein>
    <submittedName>
        <fullName evidence="3">Uncharacterized protein</fullName>
    </submittedName>
</protein>
<dbReference type="RefSeq" id="WP_184093160.1">
    <property type="nucleotide sequence ID" value="NZ_AP023367.1"/>
</dbReference>
<comment type="similarity">
    <text evidence="2">Belongs to the methyl-accepting chemotaxis (MCP) protein family.</text>
</comment>
<dbReference type="PANTHER" id="PTHR32089:SF112">
    <property type="entry name" value="LYSOZYME-LIKE PROTEIN-RELATED"/>
    <property type="match status" value="1"/>
</dbReference>
<dbReference type="InterPro" id="IPR003660">
    <property type="entry name" value="HAMP_dom"/>
</dbReference>
<dbReference type="KEGG" id="acel:acsn021_38570"/>
<organism evidence="3 4">
    <name type="scientific">Anaerocolumna cellulosilytica</name>
    <dbReference type="NCBI Taxonomy" id="433286"/>
    <lineage>
        <taxon>Bacteria</taxon>
        <taxon>Bacillati</taxon>
        <taxon>Bacillota</taxon>
        <taxon>Clostridia</taxon>
        <taxon>Lachnospirales</taxon>
        <taxon>Lachnospiraceae</taxon>
        <taxon>Anaerocolumna</taxon>
    </lineage>
</organism>
<dbReference type="PROSITE" id="PS50885">
    <property type="entry name" value="HAMP"/>
    <property type="match status" value="1"/>
</dbReference>
<evidence type="ECO:0000256" key="2">
    <source>
        <dbReference type="ARBA" id="ARBA00029447"/>
    </source>
</evidence>
<name>A0A6S6RBM1_9FIRM</name>
<keyword evidence="4" id="KW-1185">Reference proteome</keyword>
<evidence type="ECO:0000256" key="1">
    <source>
        <dbReference type="ARBA" id="ARBA00023224"/>
    </source>
</evidence>
<dbReference type="Proteomes" id="UP000515561">
    <property type="component" value="Chromosome"/>
</dbReference>
<dbReference type="PANTHER" id="PTHR32089">
    <property type="entry name" value="METHYL-ACCEPTING CHEMOTAXIS PROTEIN MCPB"/>
    <property type="match status" value="1"/>
</dbReference>
<dbReference type="GO" id="GO:0007165">
    <property type="term" value="P:signal transduction"/>
    <property type="evidence" value="ECO:0007669"/>
    <property type="project" value="UniProtKB-KW"/>
</dbReference>
<dbReference type="CDD" id="cd18774">
    <property type="entry name" value="PDC2_HK_sensor"/>
    <property type="match status" value="1"/>
</dbReference>
<dbReference type="InterPro" id="IPR004089">
    <property type="entry name" value="MCPsignal_dom"/>
</dbReference>
<evidence type="ECO:0000313" key="4">
    <source>
        <dbReference type="Proteomes" id="UP000515561"/>
    </source>
</evidence>
<keyword evidence="1" id="KW-0807">Transducer</keyword>
<dbReference type="PROSITE" id="PS50111">
    <property type="entry name" value="CHEMOTAXIS_TRANSDUC_2"/>
    <property type="match status" value="1"/>
</dbReference>
<reference evidence="3 4" key="1">
    <citation type="journal article" date="2016" name="Int. J. Syst. Evol. Microbiol.">
        <title>Descriptions of Anaerotaenia torta gen. nov., sp. nov. and Anaerocolumna cellulosilytica gen. nov., sp. nov. isolated from a methanogenic reactor of cattle waste.</title>
        <authorList>
            <person name="Uek A."/>
            <person name="Ohtaki Y."/>
            <person name="Kaku N."/>
            <person name="Ueki K."/>
        </authorList>
    </citation>
    <scope>NUCLEOTIDE SEQUENCE [LARGE SCALE GENOMIC DNA]</scope>
    <source>
        <strain evidence="3 4">SN021</strain>
    </source>
</reference>
<sequence>MKKLGARYQVKGKEKKGLFQNSGVNSTKKESAAIIHFASIRVKLILAFLVPVLFIILLGTASFNKAAQGIRSSYEQAAGQAINMATQYLAFGANSIKTLSNQYINDNEINEYFFGFRGNDTLESNSYHRNLNNSASTKVSADDFISNIIIISDKVKSVTTLKKQKDNIYAGFLETELGKELFDSKTSYWIGSNAYLDEKLEVGPDSYSLRFIRKLGGTDALIVIDMDMNTVRDILKSMEFDRTGTIGLITGDGKEIISGNQDNNSDTVFADKAFYKEAVTSLDTSGAYYVSIDGKDNLFIYSKLGETGSIVCGLIPKGTIMSQADGIKYLTVIIVIIACVLAVFTGLFISMGIDKTIKNIIEKLKMAASGDLTVDFSTKRRDEFKILTDEINHTFSNMKALIGQVKEMSKDVSEAATDVTKTSGNFLKTTQSISTAMNDIEKGITQQAEGAEECLKQMDRLSNKIVQTGVNTDEIGRIAEGTKRQIQEGTIVTGELNQQTKSTSMITTGIVRGIEELNRKSISIESIIKVINDISSQTNLLSLNASIEAARAGELGRGFAVVADEIRKLAEQTGQSVNDIKDIIESIQDNTKELVISAKSVENVLELQENAVRNTTESYQGINNSVDNLMLHLNSIIENVDNVEEARNSTLGAIENISAVLEEIAAASSNVTQISESQLQSVESLNQSAGKLNQNSEQLVQEVQRFVI</sequence>
<proteinExistence type="inferred from homology"/>
<gene>
    <name evidence="3" type="ORF">acsn021_38570</name>
</gene>
<dbReference type="AlphaFoldDB" id="A0A6S6RBM1"/>
<accession>A0A6S6RBM1</accession>
<dbReference type="SUPFAM" id="SSF58104">
    <property type="entry name" value="Methyl-accepting chemotaxis protein (MCP) signaling domain"/>
    <property type="match status" value="1"/>
</dbReference>
<dbReference type="GO" id="GO:0016020">
    <property type="term" value="C:membrane"/>
    <property type="evidence" value="ECO:0007669"/>
    <property type="project" value="InterPro"/>
</dbReference>
<dbReference type="SMART" id="SM00283">
    <property type="entry name" value="MA"/>
    <property type="match status" value="1"/>
</dbReference>
<dbReference type="Gene3D" id="1.10.287.950">
    <property type="entry name" value="Methyl-accepting chemotaxis protein"/>
    <property type="match status" value="1"/>
</dbReference>
<dbReference type="EMBL" id="AP023367">
    <property type="protein sequence ID" value="BCJ96288.1"/>
    <property type="molecule type" value="Genomic_DNA"/>
</dbReference>